<comment type="caution">
    <text evidence="6">The sequence shown here is derived from an EMBL/GenBank/DDBJ whole genome shotgun (WGS) entry which is preliminary data.</text>
</comment>
<dbReference type="SUPFAM" id="SSF46785">
    <property type="entry name" value="Winged helix' DNA-binding domain"/>
    <property type="match status" value="1"/>
</dbReference>
<dbReference type="Pfam" id="PF08100">
    <property type="entry name" value="Dimerisation"/>
    <property type="match status" value="1"/>
</dbReference>
<dbReference type="RefSeq" id="WP_151152038.1">
    <property type="nucleotide sequence ID" value="NZ_WAIE01000010.1"/>
</dbReference>
<keyword evidence="2 6" id="KW-0808">Transferase</keyword>
<dbReference type="GO" id="GO:0032259">
    <property type="term" value="P:methylation"/>
    <property type="evidence" value="ECO:0007669"/>
    <property type="project" value="UniProtKB-KW"/>
</dbReference>
<protein>
    <submittedName>
        <fullName evidence="6">Methyltransferase domain-containing protein</fullName>
    </submittedName>
</protein>
<evidence type="ECO:0000259" key="5">
    <source>
        <dbReference type="Pfam" id="PF08242"/>
    </source>
</evidence>
<proteinExistence type="predicted"/>
<dbReference type="PANTHER" id="PTHR43712">
    <property type="entry name" value="PUTATIVE (AFU_ORTHOLOGUE AFUA_4G14580)-RELATED"/>
    <property type="match status" value="1"/>
</dbReference>
<sequence length="337" mass="37561">MPFPQPTTSFSPVENILCESVNAQAILHAARLNIFDHLEERPMDTDALAQKTGLAAKPLEALLDMLAGRGLLSKNDATYANTPMTSEYLVNTSPLYQGKAMELNERFYALVRDSMPEVLSGQSMERAETDKSWSTPETMDGTLQHALNGQLQMAVDFIAEMPEFPSMRAMADIGGNHGHYSMELLHRNPKLQSTLFDLEHVLEAAAKRCRANGYGDRVTCLPLDIRTDSLPDKAFDMVFTSHVLYACTPELDAVFKNIHASLKPGGCVVSHHFTQEGGASRLYRDTTEFIARLAGYETHHLSRNRLESSLRKAGFNEFEQTYTGCDKNTLLLVARRD</sequence>
<evidence type="ECO:0000313" key="7">
    <source>
        <dbReference type="Proteomes" id="UP000438699"/>
    </source>
</evidence>
<dbReference type="EMBL" id="WAIE01000010">
    <property type="protein sequence ID" value="KAB1438804.1"/>
    <property type="molecule type" value="Genomic_DNA"/>
</dbReference>
<keyword evidence="7" id="KW-1185">Reference proteome</keyword>
<dbReference type="InterPro" id="IPR016461">
    <property type="entry name" value="COMT-like"/>
</dbReference>
<dbReference type="InterPro" id="IPR013217">
    <property type="entry name" value="Methyltransf_12"/>
</dbReference>
<evidence type="ECO:0000259" key="4">
    <source>
        <dbReference type="Pfam" id="PF08100"/>
    </source>
</evidence>
<dbReference type="InterPro" id="IPR036388">
    <property type="entry name" value="WH-like_DNA-bd_sf"/>
</dbReference>
<feature type="domain" description="O-methyltransferase dimerisation" evidence="4">
    <location>
        <begin position="20"/>
        <end position="90"/>
    </location>
</feature>
<organism evidence="6 7">
    <name type="scientific">Pseudodesulfovibrio senegalensis</name>
    <dbReference type="NCBI Taxonomy" id="1721087"/>
    <lineage>
        <taxon>Bacteria</taxon>
        <taxon>Pseudomonadati</taxon>
        <taxon>Thermodesulfobacteriota</taxon>
        <taxon>Desulfovibrionia</taxon>
        <taxon>Desulfovibrionales</taxon>
        <taxon>Desulfovibrionaceae</taxon>
    </lineage>
</organism>
<keyword evidence="1 6" id="KW-0489">Methyltransferase</keyword>
<keyword evidence="3" id="KW-0949">S-adenosyl-L-methionine</keyword>
<dbReference type="OrthoDB" id="9767938at2"/>
<dbReference type="CDD" id="cd02440">
    <property type="entry name" value="AdoMet_MTases"/>
    <property type="match status" value="1"/>
</dbReference>
<dbReference type="GO" id="GO:0008168">
    <property type="term" value="F:methyltransferase activity"/>
    <property type="evidence" value="ECO:0007669"/>
    <property type="project" value="UniProtKB-KW"/>
</dbReference>
<dbReference type="PANTHER" id="PTHR43712:SF2">
    <property type="entry name" value="O-METHYLTRANSFERASE CICE"/>
    <property type="match status" value="1"/>
</dbReference>
<evidence type="ECO:0000256" key="3">
    <source>
        <dbReference type="ARBA" id="ARBA00022691"/>
    </source>
</evidence>
<dbReference type="PROSITE" id="PS51683">
    <property type="entry name" value="SAM_OMT_II"/>
    <property type="match status" value="1"/>
</dbReference>
<dbReference type="InterPro" id="IPR036390">
    <property type="entry name" value="WH_DNA-bd_sf"/>
</dbReference>
<dbReference type="InterPro" id="IPR029063">
    <property type="entry name" value="SAM-dependent_MTases_sf"/>
</dbReference>
<dbReference type="AlphaFoldDB" id="A0A6N6MZ53"/>
<evidence type="ECO:0000313" key="6">
    <source>
        <dbReference type="EMBL" id="KAB1438804.1"/>
    </source>
</evidence>
<evidence type="ECO:0000256" key="2">
    <source>
        <dbReference type="ARBA" id="ARBA00022679"/>
    </source>
</evidence>
<gene>
    <name evidence="6" type="ORF">F8A88_15195</name>
</gene>
<accession>A0A6N6MZ53</accession>
<dbReference type="Pfam" id="PF08242">
    <property type="entry name" value="Methyltransf_12"/>
    <property type="match status" value="1"/>
</dbReference>
<reference evidence="6 7" key="1">
    <citation type="journal article" date="2017" name="Int. J. Syst. Evol. Microbiol.">
        <title>Desulfovibrio senegalensis sp. nov., a mesophilic sulfate reducer isolated from marine sediment.</title>
        <authorList>
            <person name="Thioye A."/>
            <person name="Gam Z.B.A."/>
            <person name="Mbengue M."/>
            <person name="Cayol J.L."/>
            <person name="Joseph-Bartoli M."/>
            <person name="Toure-Kane C."/>
            <person name="Labat M."/>
        </authorList>
    </citation>
    <scope>NUCLEOTIDE SEQUENCE [LARGE SCALE GENOMIC DNA]</scope>
    <source>
        <strain evidence="6 7">DSM 101509</strain>
    </source>
</reference>
<dbReference type="Gene3D" id="3.40.50.150">
    <property type="entry name" value="Vaccinia Virus protein VP39"/>
    <property type="match status" value="1"/>
</dbReference>
<dbReference type="InterPro" id="IPR012967">
    <property type="entry name" value="COMT_dimerisation"/>
</dbReference>
<evidence type="ECO:0000256" key="1">
    <source>
        <dbReference type="ARBA" id="ARBA00022603"/>
    </source>
</evidence>
<name>A0A6N6MZ53_9BACT</name>
<dbReference type="Proteomes" id="UP000438699">
    <property type="component" value="Unassembled WGS sequence"/>
</dbReference>
<feature type="domain" description="Methyltransferase type 12" evidence="5">
    <location>
        <begin position="172"/>
        <end position="267"/>
    </location>
</feature>
<dbReference type="SUPFAM" id="SSF53335">
    <property type="entry name" value="S-adenosyl-L-methionine-dependent methyltransferases"/>
    <property type="match status" value="1"/>
</dbReference>
<dbReference type="Gene3D" id="1.10.10.10">
    <property type="entry name" value="Winged helix-like DNA-binding domain superfamily/Winged helix DNA-binding domain"/>
    <property type="match status" value="1"/>
</dbReference>
<dbReference type="GO" id="GO:0046983">
    <property type="term" value="F:protein dimerization activity"/>
    <property type="evidence" value="ECO:0007669"/>
    <property type="project" value="InterPro"/>
</dbReference>